<keyword evidence="6 11" id="KW-0812">Transmembrane</keyword>
<evidence type="ECO:0000256" key="10">
    <source>
        <dbReference type="SAM" id="MobiDB-lite"/>
    </source>
</evidence>
<dbReference type="PANTHER" id="PTHR45436:SF1">
    <property type="entry name" value="SENSOR PROTEIN QSEC"/>
    <property type="match status" value="1"/>
</dbReference>
<evidence type="ECO:0000256" key="8">
    <source>
        <dbReference type="ARBA" id="ARBA00022989"/>
    </source>
</evidence>
<evidence type="ECO:0000256" key="9">
    <source>
        <dbReference type="ARBA" id="ARBA00023136"/>
    </source>
</evidence>
<keyword evidence="4" id="KW-0597">Phosphoprotein</keyword>
<dbReference type="Gene3D" id="3.30.565.10">
    <property type="entry name" value="Histidine kinase-like ATPase, C-terminal domain"/>
    <property type="match status" value="1"/>
</dbReference>
<dbReference type="EC" id="2.7.13.3" evidence="3"/>
<evidence type="ECO:0000256" key="5">
    <source>
        <dbReference type="ARBA" id="ARBA00022679"/>
    </source>
</evidence>
<comment type="catalytic activity">
    <reaction evidence="1">
        <text>ATP + protein L-histidine = ADP + protein N-phospho-L-histidine.</text>
        <dbReference type="EC" id="2.7.13.3"/>
    </reaction>
</comment>
<dbReference type="InterPro" id="IPR013727">
    <property type="entry name" value="2CSK_N"/>
</dbReference>
<evidence type="ECO:0000256" key="3">
    <source>
        <dbReference type="ARBA" id="ARBA00012438"/>
    </source>
</evidence>
<dbReference type="Gene3D" id="1.10.287.130">
    <property type="match status" value="1"/>
</dbReference>
<dbReference type="CDD" id="cd00082">
    <property type="entry name" value="HisKA"/>
    <property type="match status" value="1"/>
</dbReference>
<dbReference type="InterPro" id="IPR036097">
    <property type="entry name" value="HisK_dim/P_sf"/>
</dbReference>
<keyword evidence="8 11" id="KW-1133">Transmembrane helix</keyword>
<evidence type="ECO:0000256" key="1">
    <source>
        <dbReference type="ARBA" id="ARBA00000085"/>
    </source>
</evidence>
<dbReference type="SUPFAM" id="SSF55874">
    <property type="entry name" value="ATPase domain of HSP90 chaperone/DNA topoisomerase II/histidine kinase"/>
    <property type="match status" value="1"/>
</dbReference>
<evidence type="ECO:0000256" key="4">
    <source>
        <dbReference type="ARBA" id="ARBA00022553"/>
    </source>
</evidence>
<evidence type="ECO:0000256" key="11">
    <source>
        <dbReference type="SAM" id="Phobius"/>
    </source>
</evidence>
<sequence length="558" mass="59517">MFKRHRPASSSASSAPAKGAGNGAISLRLHLLRALATPLFGLIVGTGALSYWLAAHYTAQVFDRALVGVANTLAEQLRIAGPNVPAAKLYDIALTAQTLVQNSGEDRIYWRISGPTGTLVGRDTPLGYGSGQVRIGEARVFYSWIDGKQVRAVHLLVPGVSAEVPRPRSPRQPVPPEPEDDVTRPALAPTQAQTAPALNPSNPPDTMKAEDGIVVEVAELLDHRDTAAKEVLLSVSIPLILLLAIGGLILSLVLKEELQPLQTLADTLNKQSARSVTPLPAESAEHVPAELQPLINAMNALLARLRDALEAQRTFIADAAHQLRTPLTALKLHADRAVDAKTLDDARPALLELQSGANRAVRLSNQLLTLARAEPGMTLDQLGPPMRVDLVALAFDTGAEWVPRALARGLDLGFEAWPQEATSPGSLQAPVLANAVLLREAINNLLDNAIKYVPAGGRVTLRAGMEADAASQWWGVVSVEDNGPGIPPERRGEVFQRFFRGDADHRPGQPQGSGLGLAIVHDIVRLHGGTVAIDDATARDGSRVMRFVLRLPLASESV</sequence>
<feature type="transmembrane region" description="Helical" evidence="11">
    <location>
        <begin position="231"/>
        <end position="254"/>
    </location>
</feature>
<proteinExistence type="predicted"/>
<evidence type="ECO:0000256" key="6">
    <source>
        <dbReference type="ARBA" id="ARBA00022692"/>
    </source>
</evidence>
<evidence type="ECO:0000313" key="13">
    <source>
        <dbReference type="EMBL" id="CAJ0800409.1"/>
    </source>
</evidence>
<evidence type="ECO:0000259" key="12">
    <source>
        <dbReference type="PROSITE" id="PS50109"/>
    </source>
</evidence>
<dbReference type="Pfam" id="PF02518">
    <property type="entry name" value="HATPase_c"/>
    <property type="match status" value="1"/>
</dbReference>
<comment type="subcellular location">
    <subcellularLocation>
        <location evidence="2">Membrane</location>
    </subcellularLocation>
</comment>
<dbReference type="PRINTS" id="PR00344">
    <property type="entry name" value="BCTRLSENSOR"/>
</dbReference>
<dbReference type="PROSITE" id="PS50109">
    <property type="entry name" value="HIS_KIN"/>
    <property type="match status" value="1"/>
</dbReference>
<dbReference type="InterPro" id="IPR003661">
    <property type="entry name" value="HisK_dim/P_dom"/>
</dbReference>
<dbReference type="InterPro" id="IPR036890">
    <property type="entry name" value="HATPase_C_sf"/>
</dbReference>
<keyword evidence="7" id="KW-0418">Kinase</keyword>
<gene>
    <name evidence="13" type="primary">sasA_11</name>
    <name evidence="13" type="ORF">LMG18096_03835</name>
</gene>
<accession>A0ABC8QFW4</accession>
<feature type="region of interest" description="Disordered" evidence="10">
    <location>
        <begin position="162"/>
        <end position="184"/>
    </location>
</feature>
<dbReference type="Pfam" id="PF08521">
    <property type="entry name" value="2CSK_N"/>
    <property type="match status" value="1"/>
</dbReference>
<evidence type="ECO:0000256" key="2">
    <source>
        <dbReference type="ARBA" id="ARBA00004370"/>
    </source>
</evidence>
<dbReference type="GO" id="GO:0016020">
    <property type="term" value="C:membrane"/>
    <property type="evidence" value="ECO:0007669"/>
    <property type="project" value="UniProtKB-SubCell"/>
</dbReference>
<comment type="caution">
    <text evidence="13">The sequence shown here is derived from an EMBL/GenBank/DDBJ whole genome shotgun (WGS) entry which is preliminary data.</text>
</comment>
<dbReference type="InterPro" id="IPR050428">
    <property type="entry name" value="TCS_sensor_his_kinase"/>
</dbReference>
<dbReference type="PANTHER" id="PTHR45436">
    <property type="entry name" value="SENSOR HISTIDINE KINASE YKOH"/>
    <property type="match status" value="1"/>
</dbReference>
<keyword evidence="14" id="KW-1185">Reference proteome</keyword>
<organism evidence="13 14">
    <name type="scientific">Ralstonia holmesii</name>
    <dbReference type="NCBI Taxonomy" id="3058602"/>
    <lineage>
        <taxon>Bacteria</taxon>
        <taxon>Pseudomonadati</taxon>
        <taxon>Pseudomonadota</taxon>
        <taxon>Betaproteobacteria</taxon>
        <taxon>Burkholderiales</taxon>
        <taxon>Burkholderiaceae</taxon>
        <taxon>Ralstonia</taxon>
    </lineage>
</organism>
<reference evidence="13 14" key="1">
    <citation type="submission" date="2023-07" db="EMBL/GenBank/DDBJ databases">
        <authorList>
            <person name="Peeters C."/>
        </authorList>
    </citation>
    <scope>NUCLEOTIDE SEQUENCE [LARGE SCALE GENOMIC DNA]</scope>
    <source>
        <strain evidence="13 14">LMG 18096</strain>
    </source>
</reference>
<dbReference type="InterPro" id="IPR005467">
    <property type="entry name" value="His_kinase_dom"/>
</dbReference>
<dbReference type="AlphaFoldDB" id="A0ABC8QFW4"/>
<dbReference type="InterPro" id="IPR003594">
    <property type="entry name" value="HATPase_dom"/>
</dbReference>
<keyword evidence="5 13" id="KW-0808">Transferase</keyword>
<name>A0ABC8QFW4_9RALS</name>
<dbReference type="SMART" id="SM00388">
    <property type="entry name" value="HisKA"/>
    <property type="match status" value="1"/>
</dbReference>
<feature type="domain" description="Histidine kinase" evidence="12">
    <location>
        <begin position="318"/>
        <end position="555"/>
    </location>
</feature>
<dbReference type="Proteomes" id="UP001189663">
    <property type="component" value="Unassembled WGS sequence"/>
</dbReference>
<dbReference type="GO" id="GO:0004673">
    <property type="term" value="F:protein histidine kinase activity"/>
    <property type="evidence" value="ECO:0007669"/>
    <property type="project" value="UniProtKB-EC"/>
</dbReference>
<dbReference type="SUPFAM" id="SSF47384">
    <property type="entry name" value="Homodimeric domain of signal transducing histidine kinase"/>
    <property type="match status" value="1"/>
</dbReference>
<dbReference type="CDD" id="cd00075">
    <property type="entry name" value="HATPase"/>
    <property type="match status" value="1"/>
</dbReference>
<keyword evidence="9 11" id="KW-0472">Membrane</keyword>
<dbReference type="InterPro" id="IPR004358">
    <property type="entry name" value="Sig_transdc_His_kin-like_C"/>
</dbReference>
<dbReference type="SMART" id="SM00387">
    <property type="entry name" value="HATPase_c"/>
    <property type="match status" value="1"/>
</dbReference>
<feature type="transmembrane region" description="Helical" evidence="11">
    <location>
        <begin position="35"/>
        <end position="54"/>
    </location>
</feature>
<dbReference type="EMBL" id="CATZAT010000009">
    <property type="protein sequence ID" value="CAJ0800409.1"/>
    <property type="molecule type" value="Genomic_DNA"/>
</dbReference>
<dbReference type="Pfam" id="PF00512">
    <property type="entry name" value="HisKA"/>
    <property type="match status" value="1"/>
</dbReference>
<evidence type="ECO:0000313" key="14">
    <source>
        <dbReference type="Proteomes" id="UP001189663"/>
    </source>
</evidence>
<evidence type="ECO:0000256" key="7">
    <source>
        <dbReference type="ARBA" id="ARBA00022777"/>
    </source>
</evidence>
<protein>
    <recommendedName>
        <fullName evidence="3">histidine kinase</fullName>
        <ecNumber evidence="3">2.7.13.3</ecNumber>
    </recommendedName>
</protein>
<dbReference type="RefSeq" id="WP_112186500.1">
    <property type="nucleotide sequence ID" value="NZ_CATZAT010000009.1"/>
</dbReference>